<feature type="transmembrane region" description="Helical" evidence="6">
    <location>
        <begin position="307"/>
        <end position="325"/>
    </location>
</feature>
<evidence type="ECO:0000256" key="3">
    <source>
        <dbReference type="ARBA" id="ARBA00022692"/>
    </source>
</evidence>
<feature type="transmembrane region" description="Helical" evidence="6">
    <location>
        <begin position="570"/>
        <end position="590"/>
    </location>
</feature>
<comment type="subcellular location">
    <subcellularLocation>
        <location evidence="1">Cell membrane</location>
        <topology evidence="1">Multi-pass membrane protein</topology>
    </subcellularLocation>
</comment>
<evidence type="ECO:0000256" key="6">
    <source>
        <dbReference type="SAM" id="Phobius"/>
    </source>
</evidence>
<feature type="transmembrane region" description="Helical" evidence="6">
    <location>
        <begin position="199"/>
        <end position="219"/>
    </location>
</feature>
<dbReference type="Pfam" id="PF03176">
    <property type="entry name" value="MMPL"/>
    <property type="match status" value="2"/>
</dbReference>
<dbReference type="SUPFAM" id="SSF82866">
    <property type="entry name" value="Multidrug efflux transporter AcrB transmembrane domain"/>
    <property type="match status" value="2"/>
</dbReference>
<keyword evidence="2" id="KW-1003">Cell membrane</keyword>
<dbReference type="AlphaFoldDB" id="A0A6N7S5D6"/>
<dbReference type="Proteomes" id="UP000433575">
    <property type="component" value="Unassembled WGS sequence"/>
</dbReference>
<keyword evidence="11" id="KW-1185">Reference proteome</keyword>
<comment type="caution">
    <text evidence="8">The sequence shown here is derived from an EMBL/GenBank/DDBJ whole genome shotgun (WGS) entry which is preliminary data.</text>
</comment>
<evidence type="ECO:0000256" key="5">
    <source>
        <dbReference type="ARBA" id="ARBA00023136"/>
    </source>
</evidence>
<evidence type="ECO:0000256" key="1">
    <source>
        <dbReference type="ARBA" id="ARBA00004651"/>
    </source>
</evidence>
<feature type="domain" description="Membrane transport protein MMPL" evidence="7">
    <location>
        <begin position="44"/>
        <end position="325"/>
    </location>
</feature>
<feature type="transmembrane region" description="Helical" evidence="6">
    <location>
        <begin position="544"/>
        <end position="564"/>
    </location>
</feature>
<feature type="transmembrane region" description="Helical" evidence="6">
    <location>
        <begin position="518"/>
        <end position="537"/>
    </location>
</feature>
<evidence type="ECO:0000259" key="7">
    <source>
        <dbReference type="Pfam" id="PF03176"/>
    </source>
</evidence>
<protein>
    <submittedName>
        <fullName evidence="8">MMPL family transporter</fullName>
    </submittedName>
</protein>
<dbReference type="GO" id="GO:0005886">
    <property type="term" value="C:plasma membrane"/>
    <property type="evidence" value="ECO:0007669"/>
    <property type="project" value="UniProtKB-SubCell"/>
</dbReference>
<dbReference type="Proteomes" id="UP000480929">
    <property type="component" value="Unassembled WGS sequence"/>
</dbReference>
<name>A0A6N7S5D6_9FIRM</name>
<sequence length="691" mass="75550">MRKIAEQIVKKRVLILVLATVLLVPSLVGYIGTRINYDILSYLPEQLDSIQGQEILDQQFHAASMSMITVENMEKKQVDRIEEKIRGIDGVRDVMGLGDFLQTMPPEMVPQDLRGMLDNGVCQLLLVTFEEGNGSDRTLKAVDEIKAMMNSQMFLGGLAAVINDTKMLIEQELPLYVAVAVGLSLVVLFLGLRYSVAPLIFLLGILYAVLYNFGTNIFLGEVSYITSALAAILQLAVSMDFSIFLLERYDEELHKGLKSEEAMTEAVVNTFTAISASSLTTIAGFLAMCIMDLKLGTDMGVVMAKGVVLGVFSAVVILPALILVFDKPIHKHKHKVLIPKLRGVAKLTTTHYKAILIIAVVLLIPFGLAQKKTDVYYNLLDSLPQDLTSTAGTQKLRDEFDMPTTHFILVSDQLSSPQMDKVLEVIRTTEGINSVMTLDKFLGAGIPEAFLPESIRSIFSAGGWKMIMANSSYTSATHAQNAQISELENRVKAIDPTALITGEGALNRDLVLIADHDIQMVNIVSILAVFAIIAISFKSLSVPIVLVAAIEMAITINMGIPYFQGETIPFIASIVIGTIQLGATIDYAILMMTRYQEERRVGKVRRDAVEHAVYTCSSSILTSGLSFFSATVGVAMVSKIDLIRSLCGMLARGALISMAVILLVLPALLMVFGPIVEKTSFQFLNKKGEEH</sequence>
<reference evidence="10 11" key="1">
    <citation type="journal article" date="2019" name="Nat. Med.">
        <title>A library of human gut bacterial isolates paired with longitudinal multiomics data enables mechanistic microbiome research.</title>
        <authorList>
            <person name="Poyet M."/>
            <person name="Groussin M."/>
            <person name="Gibbons S.M."/>
            <person name="Avila-Pacheco J."/>
            <person name="Jiang X."/>
            <person name="Kearney S.M."/>
            <person name="Perrotta A.R."/>
            <person name="Berdy B."/>
            <person name="Zhao S."/>
            <person name="Lieberman T.D."/>
            <person name="Swanson P.K."/>
            <person name="Smith M."/>
            <person name="Roesemann S."/>
            <person name="Alexander J.E."/>
            <person name="Rich S.A."/>
            <person name="Livny J."/>
            <person name="Vlamakis H."/>
            <person name="Clish C."/>
            <person name="Bullock K."/>
            <person name="Deik A."/>
            <person name="Scott J."/>
            <person name="Pierce K.A."/>
            <person name="Xavier R.J."/>
            <person name="Alm E.J."/>
        </authorList>
    </citation>
    <scope>NUCLEOTIDE SEQUENCE [LARGE SCALE GENOMIC DNA]</scope>
    <source>
        <strain evidence="8 10">BIOML-A4</strain>
        <strain evidence="9 11">BIOML-A5</strain>
    </source>
</reference>
<feature type="domain" description="Membrane transport protein MMPL" evidence="7">
    <location>
        <begin position="475"/>
        <end position="675"/>
    </location>
</feature>
<dbReference type="EMBL" id="WKPI01000009">
    <property type="protein sequence ID" value="MSC32901.1"/>
    <property type="molecule type" value="Genomic_DNA"/>
</dbReference>
<feature type="transmembrane region" description="Helical" evidence="6">
    <location>
        <begin position="225"/>
        <end position="246"/>
    </location>
</feature>
<evidence type="ECO:0000256" key="4">
    <source>
        <dbReference type="ARBA" id="ARBA00022989"/>
    </source>
</evidence>
<proteinExistence type="predicted"/>
<organism evidence="8 10">
    <name type="scientific">Holdemania massiliensis</name>
    <dbReference type="NCBI Taxonomy" id="1468449"/>
    <lineage>
        <taxon>Bacteria</taxon>
        <taxon>Bacillati</taxon>
        <taxon>Bacillota</taxon>
        <taxon>Erysipelotrichia</taxon>
        <taxon>Erysipelotrichales</taxon>
        <taxon>Erysipelotrichaceae</taxon>
        <taxon>Holdemania</taxon>
    </lineage>
</organism>
<feature type="transmembrane region" description="Helical" evidence="6">
    <location>
        <begin position="611"/>
        <end position="635"/>
    </location>
</feature>
<dbReference type="InterPro" id="IPR004869">
    <property type="entry name" value="MMPL_dom"/>
</dbReference>
<dbReference type="PANTHER" id="PTHR33406">
    <property type="entry name" value="MEMBRANE PROTEIN MJ1562-RELATED"/>
    <property type="match status" value="1"/>
</dbReference>
<keyword evidence="4 6" id="KW-1133">Transmembrane helix</keyword>
<dbReference type="EMBL" id="WKPJ01000008">
    <property type="protein sequence ID" value="MSA89097.1"/>
    <property type="molecule type" value="Genomic_DNA"/>
</dbReference>
<keyword evidence="3 6" id="KW-0812">Transmembrane</keyword>
<keyword evidence="5 6" id="KW-0472">Membrane</keyword>
<feature type="transmembrane region" description="Helical" evidence="6">
    <location>
        <begin position="350"/>
        <end position="369"/>
    </location>
</feature>
<accession>A0A6N7S5D6</accession>
<gene>
    <name evidence="9" type="ORF">GKD88_07185</name>
    <name evidence="8" type="ORF">GKE08_07140</name>
</gene>
<feature type="transmembrane region" description="Helical" evidence="6">
    <location>
        <begin position="173"/>
        <end position="192"/>
    </location>
</feature>
<dbReference type="InterPro" id="IPR050545">
    <property type="entry name" value="Mycobact_MmpL"/>
</dbReference>
<dbReference type="RefSeq" id="WP_338324151.1">
    <property type="nucleotide sequence ID" value="NZ_WKPI01000009.1"/>
</dbReference>
<evidence type="ECO:0000313" key="8">
    <source>
        <dbReference type="EMBL" id="MSA89097.1"/>
    </source>
</evidence>
<evidence type="ECO:0000256" key="2">
    <source>
        <dbReference type="ARBA" id="ARBA00022475"/>
    </source>
</evidence>
<feature type="transmembrane region" description="Helical" evidence="6">
    <location>
        <begin position="655"/>
        <end position="676"/>
    </location>
</feature>
<evidence type="ECO:0000313" key="9">
    <source>
        <dbReference type="EMBL" id="MSC32901.1"/>
    </source>
</evidence>
<dbReference type="Gene3D" id="1.20.1640.10">
    <property type="entry name" value="Multidrug efflux transporter AcrB transmembrane domain"/>
    <property type="match status" value="2"/>
</dbReference>
<dbReference type="PANTHER" id="PTHR33406:SF13">
    <property type="entry name" value="MEMBRANE PROTEIN YDFJ"/>
    <property type="match status" value="1"/>
</dbReference>
<feature type="transmembrane region" description="Helical" evidence="6">
    <location>
        <begin position="266"/>
        <end position="287"/>
    </location>
</feature>
<evidence type="ECO:0000313" key="11">
    <source>
        <dbReference type="Proteomes" id="UP000480929"/>
    </source>
</evidence>
<evidence type="ECO:0000313" key="10">
    <source>
        <dbReference type="Proteomes" id="UP000433575"/>
    </source>
</evidence>